<evidence type="ECO:0000256" key="1">
    <source>
        <dbReference type="SAM" id="MobiDB-lite"/>
    </source>
</evidence>
<name>K5W4C0_PHACS</name>
<dbReference type="HOGENOM" id="CLU_1759464_0_0_1"/>
<evidence type="ECO:0000313" key="3">
    <source>
        <dbReference type="Proteomes" id="UP000008370"/>
    </source>
</evidence>
<feature type="compositionally biased region" description="Basic and acidic residues" evidence="1">
    <location>
        <begin position="1"/>
        <end position="25"/>
    </location>
</feature>
<accession>K5W4C0</accession>
<dbReference type="OrthoDB" id="10641530at2759"/>
<protein>
    <submittedName>
        <fullName evidence="2">Uncharacterized protein</fullName>
    </submittedName>
</protein>
<evidence type="ECO:0000313" key="2">
    <source>
        <dbReference type="EMBL" id="EKM54005.1"/>
    </source>
</evidence>
<keyword evidence="3" id="KW-1185">Reference proteome</keyword>
<organism evidence="2 3">
    <name type="scientific">Phanerochaete carnosa (strain HHB-10118-sp)</name>
    <name type="common">White-rot fungus</name>
    <name type="synonym">Peniophora carnosa</name>
    <dbReference type="NCBI Taxonomy" id="650164"/>
    <lineage>
        <taxon>Eukaryota</taxon>
        <taxon>Fungi</taxon>
        <taxon>Dikarya</taxon>
        <taxon>Basidiomycota</taxon>
        <taxon>Agaricomycotina</taxon>
        <taxon>Agaricomycetes</taxon>
        <taxon>Polyporales</taxon>
        <taxon>Phanerochaetaceae</taxon>
        <taxon>Phanerochaete</taxon>
    </lineage>
</organism>
<dbReference type="InParanoid" id="K5W4C0"/>
<dbReference type="AlphaFoldDB" id="K5W4C0"/>
<sequence>MMTEVQRKPFIEAGARHLEDKRRQEPQPAQKRKSRNTEPLPDGVVGFDIIHPEFVADALRIMVRCAVCADLDPHIDDTRAKRGRYAKEDMCIAHKLAQLREHVWETWHVWGESGVIEELPPIFEEHEQQYTNADLSPFPVSCYLCAAP</sequence>
<reference evidence="2 3" key="1">
    <citation type="journal article" date="2012" name="BMC Genomics">
        <title>Comparative genomics of the white-rot fungi, Phanerochaete carnosa and P. chrysosporium, to elucidate the genetic basis of the distinct wood types they colonize.</title>
        <authorList>
            <person name="Suzuki H."/>
            <person name="MacDonald J."/>
            <person name="Syed K."/>
            <person name="Salamov A."/>
            <person name="Hori C."/>
            <person name="Aerts A."/>
            <person name="Henrissat B."/>
            <person name="Wiebenga A."/>
            <person name="vanKuyk P.A."/>
            <person name="Barry K."/>
            <person name="Lindquist E."/>
            <person name="LaButti K."/>
            <person name="Lapidus A."/>
            <person name="Lucas S."/>
            <person name="Coutinho P."/>
            <person name="Gong Y."/>
            <person name="Samejima M."/>
            <person name="Mahadevan R."/>
            <person name="Abou-Zaid M."/>
            <person name="de Vries R.P."/>
            <person name="Igarashi K."/>
            <person name="Yadav J.S."/>
            <person name="Grigoriev I.V."/>
            <person name="Master E.R."/>
        </authorList>
    </citation>
    <scope>NUCLEOTIDE SEQUENCE [LARGE SCALE GENOMIC DNA]</scope>
    <source>
        <strain evidence="2 3">HHB-10118-sp</strain>
    </source>
</reference>
<dbReference type="KEGG" id="pco:PHACADRAFT_257567"/>
<gene>
    <name evidence="2" type="ORF">PHACADRAFT_257567</name>
</gene>
<dbReference type="Proteomes" id="UP000008370">
    <property type="component" value="Unassembled WGS sequence"/>
</dbReference>
<dbReference type="RefSeq" id="XP_007396712.1">
    <property type="nucleotide sequence ID" value="XM_007396650.1"/>
</dbReference>
<dbReference type="GeneID" id="18916887"/>
<proteinExistence type="predicted"/>
<dbReference type="EMBL" id="JH930473">
    <property type="protein sequence ID" value="EKM54005.1"/>
    <property type="molecule type" value="Genomic_DNA"/>
</dbReference>
<feature type="region of interest" description="Disordered" evidence="1">
    <location>
        <begin position="1"/>
        <end position="39"/>
    </location>
</feature>